<dbReference type="RefSeq" id="WP_349929917.1">
    <property type="nucleotide sequence ID" value="NZ_CP157983.1"/>
</dbReference>
<name>A0AAU7T239_9GAMM</name>
<dbReference type="AlphaFoldDB" id="A0AAU7T239"/>
<keyword evidence="1" id="KW-0614">Plasmid</keyword>
<dbReference type="EMBL" id="CP157983">
    <property type="protein sequence ID" value="XBU17309.1"/>
    <property type="molecule type" value="Genomic_DNA"/>
</dbReference>
<gene>
    <name evidence="1" type="ORF">ABJ384_15625</name>
</gene>
<evidence type="ECO:0000313" key="1">
    <source>
        <dbReference type="EMBL" id="XBU17309.1"/>
    </source>
</evidence>
<sequence length="77" mass="8757">MVEIQINSENFGAELQCSGSFVLGLHLEQYKLLDVVKIPDGTENFWVAYQNLRFTVSQETAEKLLRLGAINRKNLQS</sequence>
<reference evidence="1" key="1">
    <citation type="submission" date="2024-06" db="EMBL/GenBank/DDBJ databases">
        <authorList>
            <person name="Song Z."/>
        </authorList>
    </citation>
    <scope>NUCLEOTIDE SEQUENCE</scope>
    <source>
        <strain evidence="1">A1-4-2</strain>
        <plasmid evidence="1">unnamed2</plasmid>
    </source>
</reference>
<proteinExistence type="predicted"/>
<accession>A0AAU7T239</accession>
<geneLocation type="plasmid" evidence="1">
    <name>unnamed2</name>
</geneLocation>
<organism evidence="1">
    <name type="scientific">Acinetobacter sp. A1-4-2</name>
    <dbReference type="NCBI Taxonomy" id="3156489"/>
    <lineage>
        <taxon>Bacteria</taxon>
        <taxon>Pseudomonadati</taxon>
        <taxon>Pseudomonadota</taxon>
        <taxon>Gammaproteobacteria</taxon>
        <taxon>Moraxellales</taxon>
        <taxon>Moraxellaceae</taxon>
        <taxon>Acinetobacter</taxon>
    </lineage>
</organism>
<protein>
    <submittedName>
        <fullName evidence="1">Uncharacterized protein</fullName>
    </submittedName>
</protein>